<dbReference type="PATRIC" id="fig|999408.3.peg.1039"/>
<gene>
    <name evidence="1" type="ORF">HMPREF1090_00973</name>
</gene>
<dbReference type="EMBL" id="AGYR01000006">
    <property type="protein sequence ID" value="ENZ19101.1"/>
    <property type="molecule type" value="Genomic_DNA"/>
</dbReference>
<evidence type="ECO:0000313" key="2">
    <source>
        <dbReference type="Proteomes" id="UP000013085"/>
    </source>
</evidence>
<comment type="caution">
    <text evidence="1">The sequence shown here is derived from an EMBL/GenBank/DDBJ whole genome shotgun (WGS) entry which is preliminary data.</text>
</comment>
<dbReference type="RefSeq" id="WP_002594898.1">
    <property type="nucleotide sequence ID" value="NZ_KB850998.1"/>
</dbReference>
<organism evidence="1 2">
    <name type="scientific">[Clostridium] clostridioforme 90A8</name>
    <dbReference type="NCBI Taxonomy" id="999408"/>
    <lineage>
        <taxon>Bacteria</taxon>
        <taxon>Bacillati</taxon>
        <taxon>Bacillota</taxon>
        <taxon>Clostridia</taxon>
        <taxon>Lachnospirales</taxon>
        <taxon>Lachnospiraceae</taxon>
        <taxon>Enterocloster</taxon>
    </lineage>
</organism>
<dbReference type="SUPFAM" id="SSF102705">
    <property type="entry name" value="NIF3 (NGG1p interacting factor 3)-like"/>
    <property type="match status" value="1"/>
</dbReference>
<dbReference type="Proteomes" id="UP000013085">
    <property type="component" value="Unassembled WGS sequence"/>
</dbReference>
<dbReference type="InterPro" id="IPR036069">
    <property type="entry name" value="DUF34/NIF3_sf"/>
</dbReference>
<name>A0A0E2HTQ6_9FIRM</name>
<proteinExistence type="predicted"/>
<sequence length="117" mass="12951">MEPFTCCKLEIFIPETHLKALQKALQDVDAGHIGNYDSCMSYSPVTGCWRPLKGSSPFIGTCGSISAEPELKAEVTCRTERLKETLAAIKKVHPYEEPVINVIPLYMTGMDADEKES</sequence>
<protein>
    <recommendedName>
        <fullName evidence="3">CutA1 divalent ion tolerance protein</fullName>
    </recommendedName>
</protein>
<dbReference type="InterPro" id="IPR015867">
    <property type="entry name" value="N-reg_PII/ATP_PRibTrfase_C"/>
</dbReference>
<reference evidence="1 2" key="1">
    <citation type="submission" date="2013-01" db="EMBL/GenBank/DDBJ databases">
        <title>The Genome Sequence of Clostridium clostridioforme 90A8.</title>
        <authorList>
            <consortium name="The Broad Institute Genome Sequencing Platform"/>
            <person name="Earl A."/>
            <person name="Ward D."/>
            <person name="Feldgarden M."/>
            <person name="Gevers D."/>
            <person name="Courvalin P."/>
            <person name="Lambert T."/>
            <person name="Walker B."/>
            <person name="Young S.K."/>
            <person name="Zeng Q."/>
            <person name="Gargeya S."/>
            <person name="Fitzgerald M."/>
            <person name="Haas B."/>
            <person name="Abouelleil A."/>
            <person name="Alvarado L."/>
            <person name="Arachchi H.M."/>
            <person name="Berlin A.M."/>
            <person name="Chapman S.B."/>
            <person name="Dewar J."/>
            <person name="Goldberg J."/>
            <person name="Griggs A."/>
            <person name="Gujja S."/>
            <person name="Hansen M."/>
            <person name="Howarth C."/>
            <person name="Imamovic A."/>
            <person name="Larimer J."/>
            <person name="McCowan C."/>
            <person name="Murphy C."/>
            <person name="Neiman D."/>
            <person name="Pearson M."/>
            <person name="Priest M."/>
            <person name="Roberts A."/>
            <person name="Saif S."/>
            <person name="Shea T."/>
            <person name="Sisk P."/>
            <person name="Sykes S."/>
            <person name="Wortman J."/>
            <person name="Nusbaum C."/>
            <person name="Birren B."/>
        </authorList>
    </citation>
    <scope>NUCLEOTIDE SEQUENCE [LARGE SCALE GENOMIC DNA]</scope>
    <source>
        <strain evidence="1 2">90A8</strain>
    </source>
</reference>
<dbReference type="PANTHER" id="PTHR41774">
    <property type="match status" value="1"/>
</dbReference>
<dbReference type="AlphaFoldDB" id="A0A0E2HTQ6"/>
<accession>A0A0E2HTQ6</accession>
<evidence type="ECO:0000313" key="1">
    <source>
        <dbReference type="EMBL" id="ENZ19101.1"/>
    </source>
</evidence>
<dbReference type="Gene3D" id="3.30.70.120">
    <property type="match status" value="1"/>
</dbReference>
<evidence type="ECO:0008006" key="3">
    <source>
        <dbReference type="Google" id="ProtNLM"/>
    </source>
</evidence>
<dbReference type="HOGENOM" id="CLU_120084_3_1_9"/>
<dbReference type="PANTHER" id="PTHR41774:SF1">
    <property type="entry name" value="NGG1P INTERACTING FACTOR NIF3"/>
    <property type="match status" value="1"/>
</dbReference>